<dbReference type="Proteomes" id="UP000190831">
    <property type="component" value="Chromosome F"/>
</dbReference>
<organism evidence="1 2">
    <name type="scientific">Lachancea fermentati</name>
    <name type="common">Zygosaccharomyces fermentati</name>
    <dbReference type="NCBI Taxonomy" id="4955"/>
    <lineage>
        <taxon>Eukaryota</taxon>
        <taxon>Fungi</taxon>
        <taxon>Dikarya</taxon>
        <taxon>Ascomycota</taxon>
        <taxon>Saccharomycotina</taxon>
        <taxon>Saccharomycetes</taxon>
        <taxon>Saccharomycetales</taxon>
        <taxon>Saccharomycetaceae</taxon>
        <taxon>Lachancea</taxon>
    </lineage>
</organism>
<evidence type="ECO:0000313" key="2">
    <source>
        <dbReference type="Proteomes" id="UP000190831"/>
    </source>
</evidence>
<sequence length="153" mass="17289">MGSQPSKPAETKVFTPKTQVDFTTTLLAQLENSTEGDYARQQLANKYLEQRVAEKLSQLEENTLKKFEDKLNTSLLSDSAESDKELSSKALNEKVSTLSDRLAKLQEARSSKVNEEKTKEIKTALTKCLVENKGKPLNCYEEVQNFKKLVLEQ</sequence>
<proteinExistence type="predicted"/>
<keyword evidence="2" id="KW-1185">Reference proteome</keyword>
<protein>
    <submittedName>
        <fullName evidence="1">LAFE_0F10858g1_1</fullName>
    </submittedName>
</protein>
<dbReference type="InterPro" id="IPR012471">
    <property type="entry name" value="DUF1690"/>
</dbReference>
<reference evidence="2" key="1">
    <citation type="submission" date="2016-03" db="EMBL/GenBank/DDBJ databases">
        <authorList>
            <person name="Devillers H."/>
        </authorList>
    </citation>
    <scope>NUCLEOTIDE SEQUENCE [LARGE SCALE GENOMIC DNA]</scope>
</reference>
<evidence type="ECO:0000313" key="1">
    <source>
        <dbReference type="EMBL" id="SCW02631.1"/>
    </source>
</evidence>
<name>A0A1G4MFV4_LACFM</name>
<gene>
    <name evidence="1" type="ORF">LAFE_0F10858G</name>
</gene>
<dbReference type="OrthoDB" id="5544375at2759"/>
<dbReference type="AlphaFoldDB" id="A0A1G4MFV4"/>
<dbReference type="Pfam" id="PF07956">
    <property type="entry name" value="DUF1690"/>
    <property type="match status" value="1"/>
</dbReference>
<dbReference type="EMBL" id="LT598490">
    <property type="protein sequence ID" value="SCW02631.1"/>
    <property type="molecule type" value="Genomic_DNA"/>
</dbReference>
<dbReference type="OMA" id="TDFTRQQ"/>
<accession>A0A1G4MFV4</accession>
<dbReference type="STRING" id="4955.A0A1G4MFV4"/>